<dbReference type="InterPro" id="IPR017552">
    <property type="entry name" value="PHI/rmpB"/>
</dbReference>
<protein>
    <submittedName>
        <fullName evidence="3">SIS domain-containing protein</fullName>
    </submittedName>
</protein>
<sequence>MTGEEASTTKKAISSFLDIIEHNIKDIDNSQIERMVNEIIYTKAKGGRIFVAGTGRTGLMAKAFAMRLYHLGFDVVILGETIVPSASKRDCVITISGSGKTDFTVDTASIAKRIGTRVIAITSNPDSPLAKLADILVIVKGRTKDSEADKSISINGAKLETIKWDARQLTGIHAPLSPLGSLFELTLMMFLEGIIATLIERLNLSEEEIKARHANIETISS</sequence>
<reference evidence="3" key="1">
    <citation type="journal article" date="2017" name="Nature">
        <title>Asgard archaea illuminate the origin of eukaryotic cellular complexity.</title>
        <authorList>
            <person name="Zaremba-Niedzwiedzka K."/>
            <person name="Caceres E.F."/>
            <person name="Saw J.H."/>
            <person name="Backstrom D."/>
            <person name="Juzokaite L."/>
            <person name="Vancaester E."/>
            <person name="Seitz K.W."/>
            <person name="Anantharaman K."/>
            <person name="Starnawski P."/>
            <person name="Kjeldsen K.U."/>
            <person name="Scott M.B."/>
            <person name="Nunoura T."/>
            <person name="Banfield J.F."/>
            <person name="Schramm A."/>
            <person name="Baker B.J."/>
            <person name="Spang A."/>
            <person name="Ettema T.J.G."/>
        </authorList>
    </citation>
    <scope>NUCLEOTIDE SEQUENCE</scope>
    <source>
        <strain evidence="3">LCB_4</strain>
    </source>
</reference>
<dbReference type="GO" id="GO:0097367">
    <property type="term" value="F:carbohydrate derivative binding"/>
    <property type="evidence" value="ECO:0007669"/>
    <property type="project" value="InterPro"/>
</dbReference>
<dbReference type="GO" id="GO:1901135">
    <property type="term" value="P:carbohydrate derivative metabolic process"/>
    <property type="evidence" value="ECO:0007669"/>
    <property type="project" value="InterPro"/>
</dbReference>
<reference evidence="3" key="2">
    <citation type="journal article" date="2022" name="Nat. Microbiol.">
        <title>A closed Candidatus Odinarchaeum chromosome exposes Asgard archaeal viruses.</title>
        <authorList>
            <person name="Tamarit D."/>
            <person name="Caceres E.F."/>
            <person name="Krupovic M."/>
            <person name="Nijland R."/>
            <person name="Eme L."/>
            <person name="Robinson N.P."/>
            <person name="Ettema T.J.G."/>
        </authorList>
    </citation>
    <scope>NUCLEOTIDE SEQUENCE</scope>
    <source>
        <strain evidence="3">LCB_4</strain>
    </source>
</reference>
<dbReference type="PROSITE" id="PS51464">
    <property type="entry name" value="SIS"/>
    <property type="match status" value="1"/>
</dbReference>
<evidence type="ECO:0000256" key="1">
    <source>
        <dbReference type="ARBA" id="ARBA00009235"/>
    </source>
</evidence>
<feature type="domain" description="SIS" evidence="2">
    <location>
        <begin position="39"/>
        <end position="204"/>
    </location>
</feature>
<comment type="similarity">
    <text evidence="1">Belongs to the SIS family. PHI subfamily.</text>
</comment>
<dbReference type="GO" id="GO:0016853">
    <property type="term" value="F:isomerase activity"/>
    <property type="evidence" value="ECO:0007669"/>
    <property type="project" value="InterPro"/>
</dbReference>
<proteinExistence type="inferred from homology"/>
<organism evidence="3 4">
    <name type="scientific">Odinarchaeota yellowstonii (strain LCB_4)</name>
    <dbReference type="NCBI Taxonomy" id="1841599"/>
    <lineage>
        <taxon>Archaea</taxon>
        <taxon>Promethearchaeati</taxon>
        <taxon>Candidatus Odinarchaeota</taxon>
        <taxon>Candidatus Odinarchaeia</taxon>
        <taxon>Candidatus Odinarchaeales</taxon>
        <taxon>Candidatus Odinarchaeaceae</taxon>
        <taxon>Candidatus Odinarchaeum</taxon>
    </lineage>
</organism>
<name>A0AAF0IBH8_ODILC</name>
<dbReference type="KEGG" id="oyw:OdinLCB4_000265"/>
<evidence type="ECO:0000259" key="2">
    <source>
        <dbReference type="PROSITE" id="PS51464"/>
    </source>
</evidence>
<dbReference type="CDD" id="cd05005">
    <property type="entry name" value="SIS_PHI"/>
    <property type="match status" value="1"/>
</dbReference>
<dbReference type="PANTHER" id="PTHR43443">
    <property type="entry name" value="3-HEXULOSE-6-PHOSPHATE ISOMERASE"/>
    <property type="match status" value="1"/>
</dbReference>
<dbReference type="PANTHER" id="PTHR43443:SF1">
    <property type="entry name" value="3-HEXULOSE-6-PHOSPHATE ISOMERASE"/>
    <property type="match status" value="1"/>
</dbReference>
<dbReference type="InterPro" id="IPR001347">
    <property type="entry name" value="SIS_dom"/>
</dbReference>
<dbReference type="EMBL" id="CP091871">
    <property type="protein sequence ID" value="WEU40404.1"/>
    <property type="molecule type" value="Genomic_DNA"/>
</dbReference>
<evidence type="ECO:0000313" key="3">
    <source>
        <dbReference type="EMBL" id="WEU40404.1"/>
    </source>
</evidence>
<dbReference type="Gene3D" id="3.40.50.10490">
    <property type="entry name" value="Glucose-6-phosphate isomerase like protein, domain 1"/>
    <property type="match status" value="1"/>
</dbReference>
<accession>A0AAF0IBH8</accession>
<dbReference type="Proteomes" id="UP000186851">
    <property type="component" value="Chromosome"/>
</dbReference>
<dbReference type="SUPFAM" id="SSF53697">
    <property type="entry name" value="SIS domain"/>
    <property type="match status" value="1"/>
</dbReference>
<evidence type="ECO:0000313" key="4">
    <source>
        <dbReference type="Proteomes" id="UP000186851"/>
    </source>
</evidence>
<gene>
    <name evidence="3" type="ORF">OdinLCB4_000265</name>
</gene>
<dbReference type="AlphaFoldDB" id="A0AAF0IBH8"/>
<dbReference type="Pfam" id="PF01380">
    <property type="entry name" value="SIS"/>
    <property type="match status" value="1"/>
</dbReference>
<dbReference type="InterPro" id="IPR046348">
    <property type="entry name" value="SIS_dom_sf"/>
</dbReference>